<keyword evidence="4" id="KW-1185">Reference proteome</keyword>
<organism evidence="3 4">
    <name type="scientific">Miscanthus lutarioriparius</name>
    <dbReference type="NCBI Taxonomy" id="422564"/>
    <lineage>
        <taxon>Eukaryota</taxon>
        <taxon>Viridiplantae</taxon>
        <taxon>Streptophyta</taxon>
        <taxon>Embryophyta</taxon>
        <taxon>Tracheophyta</taxon>
        <taxon>Spermatophyta</taxon>
        <taxon>Magnoliopsida</taxon>
        <taxon>Liliopsida</taxon>
        <taxon>Poales</taxon>
        <taxon>Poaceae</taxon>
        <taxon>PACMAD clade</taxon>
        <taxon>Panicoideae</taxon>
        <taxon>Andropogonodae</taxon>
        <taxon>Andropogoneae</taxon>
        <taxon>Saccharinae</taxon>
        <taxon>Miscanthus</taxon>
    </lineage>
</organism>
<proteinExistence type="inferred from homology"/>
<evidence type="ECO:0000313" key="3">
    <source>
        <dbReference type="EMBL" id="CAD6243938.1"/>
    </source>
</evidence>
<dbReference type="EMBL" id="CAJGYO010000007">
    <property type="protein sequence ID" value="CAD6243938.1"/>
    <property type="molecule type" value="Genomic_DNA"/>
</dbReference>
<dbReference type="InterPro" id="IPR023410">
    <property type="entry name" value="14-3-3_domain"/>
</dbReference>
<dbReference type="AlphaFoldDB" id="A0A811PFB6"/>
<reference evidence="3" key="1">
    <citation type="submission" date="2020-10" db="EMBL/GenBank/DDBJ databases">
        <authorList>
            <person name="Han B."/>
            <person name="Lu T."/>
            <person name="Zhao Q."/>
            <person name="Huang X."/>
            <person name="Zhao Y."/>
        </authorList>
    </citation>
    <scope>NUCLEOTIDE SEQUENCE</scope>
</reference>
<dbReference type="Pfam" id="PF00244">
    <property type="entry name" value="14-3-3"/>
    <property type="match status" value="1"/>
</dbReference>
<dbReference type="PANTHER" id="PTHR18860">
    <property type="entry name" value="14-3-3 PROTEIN"/>
    <property type="match status" value="1"/>
</dbReference>
<evidence type="ECO:0000313" key="4">
    <source>
        <dbReference type="Proteomes" id="UP000604825"/>
    </source>
</evidence>
<sequence>MVKLAEQAESIKSMAKLTKTVDSEELTVEQRNLLSVVHKNVIGAQRASWRIISSVEQKEEGHGNEDRVII</sequence>
<name>A0A811PFB6_9POAL</name>
<dbReference type="OrthoDB" id="768127at2759"/>
<dbReference type="SUPFAM" id="SSF48445">
    <property type="entry name" value="14-3-3 protein"/>
    <property type="match status" value="1"/>
</dbReference>
<evidence type="ECO:0000259" key="2">
    <source>
        <dbReference type="Pfam" id="PF00244"/>
    </source>
</evidence>
<protein>
    <recommendedName>
        <fullName evidence="2">14-3-3 domain-containing protein</fullName>
    </recommendedName>
</protein>
<comment type="caution">
    <text evidence="3">The sequence shown here is derived from an EMBL/GenBank/DDBJ whole genome shotgun (WGS) entry which is preliminary data.</text>
</comment>
<dbReference type="InterPro" id="IPR000308">
    <property type="entry name" value="14-3-3"/>
</dbReference>
<gene>
    <name evidence="3" type="ORF">NCGR_LOCUS28824</name>
</gene>
<dbReference type="InterPro" id="IPR036815">
    <property type="entry name" value="14-3-3_dom_sf"/>
</dbReference>
<feature type="domain" description="14-3-3" evidence="2">
    <location>
        <begin position="1"/>
        <end position="67"/>
    </location>
</feature>
<accession>A0A811PFB6</accession>
<dbReference type="Proteomes" id="UP000604825">
    <property type="component" value="Unassembled WGS sequence"/>
</dbReference>
<comment type="similarity">
    <text evidence="1">Belongs to the 14-3-3 family.</text>
</comment>
<evidence type="ECO:0000256" key="1">
    <source>
        <dbReference type="ARBA" id="ARBA00006141"/>
    </source>
</evidence>
<dbReference type="Gene3D" id="1.20.190.20">
    <property type="entry name" value="14-3-3 domain"/>
    <property type="match status" value="1"/>
</dbReference>